<dbReference type="SUPFAM" id="SSF103370">
    <property type="entry name" value="NinB"/>
    <property type="match status" value="1"/>
</dbReference>
<reference evidence="1" key="1">
    <citation type="submission" date="2020-04" db="EMBL/GenBank/DDBJ databases">
        <authorList>
            <person name="Chiriac C."/>
            <person name="Salcher M."/>
            <person name="Ghai R."/>
            <person name="Kavagutti S V."/>
        </authorList>
    </citation>
    <scope>NUCLEOTIDE SEQUENCE</scope>
</reference>
<organism evidence="1">
    <name type="scientific">uncultured Caudovirales phage</name>
    <dbReference type="NCBI Taxonomy" id="2100421"/>
    <lineage>
        <taxon>Viruses</taxon>
        <taxon>Duplodnaviria</taxon>
        <taxon>Heunggongvirae</taxon>
        <taxon>Uroviricota</taxon>
        <taxon>Caudoviricetes</taxon>
        <taxon>Peduoviridae</taxon>
        <taxon>Maltschvirus</taxon>
        <taxon>Maltschvirus maltsch</taxon>
    </lineage>
</organism>
<gene>
    <name evidence="1" type="ORF">UFOVP581_57</name>
</gene>
<dbReference type="Pfam" id="PF05772">
    <property type="entry name" value="NinB"/>
    <property type="match status" value="1"/>
</dbReference>
<evidence type="ECO:0000313" key="1">
    <source>
        <dbReference type="EMBL" id="CAB4169166.1"/>
    </source>
</evidence>
<protein>
    <submittedName>
        <fullName evidence="1">Recombinase NinB</fullName>
    </submittedName>
</protein>
<dbReference type="InterPro" id="IPR036619">
    <property type="entry name" value="NinB_sf"/>
</dbReference>
<dbReference type="Gene3D" id="1.10.3790.10">
    <property type="entry name" value="NinB"/>
    <property type="match status" value="1"/>
</dbReference>
<sequence>MQAPDGWVSLLGPATRTEDQNSMQWPILQCFSNQLQWPVNGVMRKLEPEDWKDVLTAAFMQEQPNIAQGLNGGIVMLGQRTRKFNKKQFSEWIEFLLYVAAERGVDLHDKQRT</sequence>
<dbReference type="InterPro" id="IPR008711">
    <property type="entry name" value="Recombinase_NinB"/>
</dbReference>
<proteinExistence type="predicted"/>
<dbReference type="EMBL" id="LR796835">
    <property type="protein sequence ID" value="CAB4169166.1"/>
    <property type="molecule type" value="Genomic_DNA"/>
</dbReference>
<accession>A0A6J5PGY5</accession>
<name>A0A6J5PGY5_9CAUD</name>